<evidence type="ECO:0000256" key="1">
    <source>
        <dbReference type="SAM" id="SignalP"/>
    </source>
</evidence>
<proteinExistence type="predicted"/>
<gene>
    <name evidence="2" type="ORF">IP93_00716</name>
</gene>
<dbReference type="EMBL" id="VLKP01000002">
    <property type="protein sequence ID" value="TWI13554.1"/>
    <property type="molecule type" value="Genomic_DNA"/>
</dbReference>
<feature type="chain" id="PRO_5021788456" description="Ax21 family sulfation-dependent quorum factor" evidence="1">
    <location>
        <begin position="21"/>
        <end position="205"/>
    </location>
</feature>
<reference evidence="2 3" key="1">
    <citation type="journal article" date="2015" name="Stand. Genomic Sci.">
        <title>Genomic Encyclopedia of Bacterial and Archaeal Type Strains, Phase III: the genomes of soil and plant-associated and newly described type strains.</title>
        <authorList>
            <person name="Whitman W.B."/>
            <person name="Woyke T."/>
            <person name="Klenk H.P."/>
            <person name="Zhou Y."/>
            <person name="Lilburn T.G."/>
            <person name="Beck B.J."/>
            <person name="De Vos P."/>
            <person name="Vandamme P."/>
            <person name="Eisen J.A."/>
            <person name="Garrity G."/>
            <person name="Hugenholtz P."/>
            <person name="Kyrpides N.C."/>
        </authorList>
    </citation>
    <scope>NUCLEOTIDE SEQUENCE [LARGE SCALE GENOMIC DNA]</scope>
    <source>
        <strain evidence="2 3">CGMCC 1.10136</strain>
    </source>
</reference>
<keyword evidence="3" id="KW-1185">Reference proteome</keyword>
<organism evidence="2 3">
    <name type="scientific">Aerolutibacter ruishenii</name>
    <dbReference type="NCBI Taxonomy" id="686800"/>
    <lineage>
        <taxon>Bacteria</taxon>
        <taxon>Pseudomonadati</taxon>
        <taxon>Pseudomonadota</taxon>
        <taxon>Gammaproteobacteria</taxon>
        <taxon>Lysobacterales</taxon>
        <taxon>Lysobacteraceae</taxon>
        <taxon>Aerolutibacter</taxon>
    </lineage>
</organism>
<protein>
    <recommendedName>
        <fullName evidence="4">Ax21 family sulfation-dependent quorum factor</fullName>
    </recommendedName>
</protein>
<evidence type="ECO:0008006" key="4">
    <source>
        <dbReference type="Google" id="ProtNLM"/>
    </source>
</evidence>
<dbReference type="AlphaFoldDB" id="A0A562M0S7"/>
<dbReference type="OrthoDB" id="6048657at2"/>
<keyword evidence="1" id="KW-0732">Signal</keyword>
<dbReference type="RefSeq" id="WP_144812079.1">
    <property type="nucleotide sequence ID" value="NZ_VLKP01000002.1"/>
</dbReference>
<accession>A0A562M0S7</accession>
<dbReference type="Proteomes" id="UP000316471">
    <property type="component" value="Unassembled WGS sequence"/>
</dbReference>
<comment type="caution">
    <text evidence="2">The sequence shown here is derived from an EMBL/GenBank/DDBJ whole genome shotgun (WGS) entry which is preliminary data.</text>
</comment>
<evidence type="ECO:0000313" key="3">
    <source>
        <dbReference type="Proteomes" id="UP000316471"/>
    </source>
</evidence>
<name>A0A562M0S7_9GAMM</name>
<sequence>MYKRLMLAAVLAAAPHLAFADGLSYTYVEGGYNKLHVDDDDLDSPEADGGYLRGSVAISPSFYAFGSYARVSNDFDTGFPGIKLDVAIKQAELGIGYHQAMGDNLDFLTELAFVREDVSADMTGEGEIVDGQATGGRINVGIRGAMAPKLEGWLKLGYADGGDFDGTFAGNAGLLFKFNPTWGMTGEVEVIEESTRYLVGVRASF</sequence>
<feature type="signal peptide" evidence="1">
    <location>
        <begin position="1"/>
        <end position="20"/>
    </location>
</feature>
<evidence type="ECO:0000313" key="2">
    <source>
        <dbReference type="EMBL" id="TWI13554.1"/>
    </source>
</evidence>